<dbReference type="GO" id="GO:0005524">
    <property type="term" value="F:ATP binding"/>
    <property type="evidence" value="ECO:0007669"/>
    <property type="project" value="InterPro"/>
</dbReference>
<dbReference type="Gene3D" id="3.30.565.10">
    <property type="entry name" value="Histidine kinase-like ATPase, C-terminal domain"/>
    <property type="match status" value="1"/>
</dbReference>
<reference evidence="8" key="1">
    <citation type="journal article" date="2014" name="Int. J. Syst. Evol. Microbiol.">
        <title>Complete genome sequence of Corynebacterium casei LMG S-19264T (=DSM 44701T), isolated from a smear-ripened cheese.</title>
        <authorList>
            <consortium name="US DOE Joint Genome Institute (JGI-PGF)"/>
            <person name="Walter F."/>
            <person name="Albersmeier A."/>
            <person name="Kalinowski J."/>
            <person name="Ruckert C."/>
        </authorList>
    </citation>
    <scope>NUCLEOTIDE SEQUENCE</scope>
    <source>
        <strain evidence="8">CGMCC 1.15519</strain>
    </source>
</reference>
<dbReference type="SUPFAM" id="SSF55874">
    <property type="entry name" value="ATPase domain of HSP90 chaperone/DNA topoisomerase II/histidine kinase"/>
    <property type="match status" value="1"/>
</dbReference>
<dbReference type="Pfam" id="PF13589">
    <property type="entry name" value="HATPase_c_3"/>
    <property type="match status" value="1"/>
</dbReference>
<dbReference type="InterPro" id="IPR036890">
    <property type="entry name" value="HATPase_C_sf"/>
</dbReference>
<dbReference type="InterPro" id="IPR042120">
    <property type="entry name" value="MutL_C_dimsub"/>
</dbReference>
<dbReference type="PANTHER" id="PTHR10073">
    <property type="entry name" value="DNA MISMATCH REPAIR PROTEIN MLH, PMS, MUTL"/>
    <property type="match status" value="1"/>
</dbReference>
<feature type="domain" description="MutL C-terminal dimerisation" evidence="6">
    <location>
        <begin position="412"/>
        <end position="555"/>
    </location>
</feature>
<keyword evidence="4 5" id="KW-0234">DNA repair</keyword>
<accession>A0A917EBU2</accession>
<comment type="caution">
    <text evidence="8">The sequence shown here is derived from an EMBL/GenBank/DDBJ whole genome shotgun (WGS) entry which is preliminary data.</text>
</comment>
<dbReference type="Gene3D" id="3.30.1540.20">
    <property type="entry name" value="MutL, C-terminal domain, dimerisation subdomain"/>
    <property type="match status" value="1"/>
</dbReference>
<dbReference type="EMBL" id="BMJM01000012">
    <property type="protein sequence ID" value="GGE19482.1"/>
    <property type="molecule type" value="Genomic_DNA"/>
</dbReference>
<reference evidence="8" key="2">
    <citation type="submission" date="2020-09" db="EMBL/GenBank/DDBJ databases">
        <authorList>
            <person name="Sun Q."/>
            <person name="Zhou Y."/>
        </authorList>
    </citation>
    <scope>NUCLEOTIDE SEQUENCE</scope>
    <source>
        <strain evidence="8">CGMCC 1.15519</strain>
    </source>
</reference>
<comment type="function">
    <text evidence="5">This protein is involved in the repair of mismatches in DNA. It is required for dam-dependent methyl-directed DNA mismatch repair. May act as a 'molecular matchmaker', a protein that promotes the formation of a stable complex between two or more DNA-binding proteins in an ATP-dependent manner without itself being part of a final effector complex.</text>
</comment>
<dbReference type="InterPro" id="IPR037198">
    <property type="entry name" value="MutL_C_sf"/>
</dbReference>
<dbReference type="InterPro" id="IPR020568">
    <property type="entry name" value="Ribosomal_Su5_D2-typ_SF"/>
</dbReference>
<dbReference type="GO" id="GO:0032300">
    <property type="term" value="C:mismatch repair complex"/>
    <property type="evidence" value="ECO:0007669"/>
    <property type="project" value="InterPro"/>
</dbReference>
<dbReference type="GO" id="GO:0140664">
    <property type="term" value="F:ATP-dependent DNA damage sensor activity"/>
    <property type="evidence" value="ECO:0007669"/>
    <property type="project" value="InterPro"/>
</dbReference>
<comment type="similarity">
    <text evidence="1 5">Belongs to the DNA mismatch repair MutL/HexB family.</text>
</comment>
<dbReference type="InterPro" id="IPR042121">
    <property type="entry name" value="MutL_C_regsub"/>
</dbReference>
<dbReference type="GO" id="GO:0006298">
    <property type="term" value="P:mismatch repair"/>
    <property type="evidence" value="ECO:0007669"/>
    <property type="project" value="UniProtKB-UniRule"/>
</dbReference>
<dbReference type="InterPro" id="IPR014762">
    <property type="entry name" value="DNA_mismatch_repair_CS"/>
</dbReference>
<dbReference type="PROSITE" id="PS00058">
    <property type="entry name" value="DNA_MISMATCH_REPAIR_1"/>
    <property type="match status" value="1"/>
</dbReference>
<dbReference type="SMART" id="SM00853">
    <property type="entry name" value="MutL_C"/>
    <property type="match status" value="1"/>
</dbReference>
<protein>
    <recommendedName>
        <fullName evidence="2 5">DNA mismatch repair protein MutL</fullName>
    </recommendedName>
</protein>
<evidence type="ECO:0000256" key="2">
    <source>
        <dbReference type="ARBA" id="ARBA00021975"/>
    </source>
</evidence>
<dbReference type="Pfam" id="PF08676">
    <property type="entry name" value="MutL_C"/>
    <property type="match status" value="1"/>
</dbReference>
<evidence type="ECO:0000259" key="6">
    <source>
        <dbReference type="SMART" id="SM00853"/>
    </source>
</evidence>
<dbReference type="CDD" id="cd16926">
    <property type="entry name" value="HATPase_MutL-MLH-PMS-like"/>
    <property type="match status" value="1"/>
</dbReference>
<dbReference type="AlphaFoldDB" id="A0A917EBU2"/>
<evidence type="ECO:0000256" key="1">
    <source>
        <dbReference type="ARBA" id="ARBA00006082"/>
    </source>
</evidence>
<proteinExistence type="inferred from homology"/>
<sequence>MVERPAAALKELVENALDSGARRIVIDLENGGIDHISVTDDGCGMDPEQLRLAVERHATSKLPDGDLSVITTLGFRGEALPSIASVAVLSITSHTGTNHTGSGATGWRLVIDNGRLVEDGPAAAPPGTRVAIDNLFAAVPARRKFLRSERSELAACLDVVRRLAMARADVAFELRHGTRGGAPRRLLSVAAGMDASPVSLVARLAALLGPDFADNSVPIDLDRGFADSNETEQRIGLGGLAAIPTYNRGIADHQYLFVNNRPVKDRLLVGALRGAYQDLLARDRHPVAALFLTVPHDFVDVNVHPAKTEVRFRDAALVRGLIVSGLRRALDAAGHRASTHVSAAALGAFAVPDFAAAAPQYACAAGWGDASLAEPPRLFTEFPPAFVSPDSGLSAPTHFAAPAAASHPLGAARGQIANTYIVAETEDALILVDQHAAHERLTLERMNAALGKGAVASQALLIPQLVELDEIAAGRIADRATELAELGLEVEAFGPASILVRATPALLGPTDAVALVRDLADDLSAWGRAVTLKERLDSIAATMACHGSVRAGRVLSIAEMNALLREMEVTPHSGQCNHGRPTWVRLARTDIEKLFGRR</sequence>
<evidence type="ECO:0000256" key="3">
    <source>
        <dbReference type="ARBA" id="ARBA00022763"/>
    </source>
</evidence>
<dbReference type="SUPFAM" id="SSF54211">
    <property type="entry name" value="Ribosomal protein S5 domain 2-like"/>
    <property type="match status" value="1"/>
</dbReference>
<dbReference type="InterPro" id="IPR014721">
    <property type="entry name" value="Ribsml_uS5_D2-typ_fold_subgr"/>
</dbReference>
<dbReference type="Pfam" id="PF01119">
    <property type="entry name" value="DNA_mis_repair"/>
    <property type="match status" value="1"/>
</dbReference>
<dbReference type="SMART" id="SM01340">
    <property type="entry name" value="DNA_mis_repair"/>
    <property type="match status" value="1"/>
</dbReference>
<evidence type="ECO:0000256" key="5">
    <source>
        <dbReference type="HAMAP-Rule" id="MF_00149"/>
    </source>
</evidence>
<dbReference type="InterPro" id="IPR038973">
    <property type="entry name" value="MutL/Mlh/Pms-like"/>
</dbReference>
<dbReference type="FunFam" id="3.30.565.10:FF:000003">
    <property type="entry name" value="DNA mismatch repair endonuclease MutL"/>
    <property type="match status" value="1"/>
</dbReference>
<gene>
    <name evidence="5 8" type="primary">mutL</name>
    <name evidence="8" type="ORF">GCM10011529_27540</name>
</gene>
<dbReference type="InterPro" id="IPR002099">
    <property type="entry name" value="MutL/Mlh/PMS"/>
</dbReference>
<evidence type="ECO:0000313" key="9">
    <source>
        <dbReference type="Proteomes" id="UP000635071"/>
    </source>
</evidence>
<dbReference type="SUPFAM" id="SSF118116">
    <property type="entry name" value="DNA mismatch repair protein MutL"/>
    <property type="match status" value="1"/>
</dbReference>
<keyword evidence="9" id="KW-1185">Reference proteome</keyword>
<dbReference type="PANTHER" id="PTHR10073:SF12">
    <property type="entry name" value="DNA MISMATCH REPAIR PROTEIN MLH1"/>
    <property type="match status" value="1"/>
</dbReference>
<dbReference type="InterPro" id="IPR020667">
    <property type="entry name" value="DNA_mismatch_repair_MutL"/>
</dbReference>
<dbReference type="NCBIfam" id="TIGR00585">
    <property type="entry name" value="mutl"/>
    <property type="match status" value="1"/>
</dbReference>
<organism evidence="8 9">
    <name type="scientific">Sandarakinorhabdus glacialis</name>
    <dbReference type="NCBI Taxonomy" id="1614636"/>
    <lineage>
        <taxon>Bacteria</taxon>
        <taxon>Pseudomonadati</taxon>
        <taxon>Pseudomonadota</taxon>
        <taxon>Alphaproteobacteria</taxon>
        <taxon>Sphingomonadales</taxon>
        <taxon>Sphingosinicellaceae</taxon>
        <taxon>Sandarakinorhabdus</taxon>
    </lineage>
</organism>
<feature type="domain" description="DNA mismatch repair protein S5" evidence="7">
    <location>
        <begin position="204"/>
        <end position="331"/>
    </location>
</feature>
<dbReference type="InterPro" id="IPR013507">
    <property type="entry name" value="DNA_mismatch_S5_2-like"/>
</dbReference>
<keyword evidence="3 5" id="KW-0227">DNA damage</keyword>
<dbReference type="Gene3D" id="3.30.1370.100">
    <property type="entry name" value="MutL, C-terminal domain, regulatory subdomain"/>
    <property type="match status" value="1"/>
</dbReference>
<evidence type="ECO:0000313" key="8">
    <source>
        <dbReference type="EMBL" id="GGE19482.1"/>
    </source>
</evidence>
<dbReference type="Proteomes" id="UP000635071">
    <property type="component" value="Unassembled WGS sequence"/>
</dbReference>
<evidence type="ECO:0000256" key="4">
    <source>
        <dbReference type="ARBA" id="ARBA00023204"/>
    </source>
</evidence>
<dbReference type="CDD" id="cd00782">
    <property type="entry name" value="MutL_Trans"/>
    <property type="match status" value="1"/>
</dbReference>
<dbReference type="InterPro" id="IPR014790">
    <property type="entry name" value="MutL_C"/>
</dbReference>
<dbReference type="Gene3D" id="3.30.230.10">
    <property type="match status" value="1"/>
</dbReference>
<dbReference type="GO" id="GO:0016887">
    <property type="term" value="F:ATP hydrolysis activity"/>
    <property type="evidence" value="ECO:0007669"/>
    <property type="project" value="InterPro"/>
</dbReference>
<dbReference type="NCBIfam" id="NF000953">
    <property type="entry name" value="PRK00095.2-4"/>
    <property type="match status" value="1"/>
</dbReference>
<dbReference type="GO" id="GO:0030983">
    <property type="term" value="F:mismatched DNA binding"/>
    <property type="evidence" value="ECO:0007669"/>
    <property type="project" value="InterPro"/>
</dbReference>
<evidence type="ECO:0000259" key="7">
    <source>
        <dbReference type="SMART" id="SM01340"/>
    </source>
</evidence>
<name>A0A917EBU2_9SPHN</name>
<dbReference type="HAMAP" id="MF_00149">
    <property type="entry name" value="DNA_mis_repair"/>
    <property type="match status" value="1"/>
</dbReference>